<comment type="catalytic activity">
    <reaction evidence="8 10">
        <text>D-xylulose + ATP = D-xylulose 5-phosphate + ADP + H(+)</text>
        <dbReference type="Rhea" id="RHEA:10964"/>
        <dbReference type="ChEBI" id="CHEBI:15378"/>
        <dbReference type="ChEBI" id="CHEBI:17140"/>
        <dbReference type="ChEBI" id="CHEBI:30616"/>
        <dbReference type="ChEBI" id="CHEBI:57737"/>
        <dbReference type="ChEBI" id="CHEBI:456216"/>
        <dbReference type="EC" id="2.7.1.17"/>
    </reaction>
</comment>
<evidence type="ECO:0000256" key="6">
    <source>
        <dbReference type="ARBA" id="ARBA00022840"/>
    </source>
</evidence>
<accession>A0A318XN75</accession>
<dbReference type="PROSITE" id="PS00445">
    <property type="entry name" value="FGGY_KINASES_2"/>
    <property type="match status" value="1"/>
</dbReference>
<keyword evidence="14" id="KW-1185">Reference proteome</keyword>
<dbReference type="InterPro" id="IPR006000">
    <property type="entry name" value="Xylulokinase"/>
</dbReference>
<dbReference type="InterPro" id="IPR043129">
    <property type="entry name" value="ATPase_NBD"/>
</dbReference>
<dbReference type="InterPro" id="IPR050406">
    <property type="entry name" value="FGGY_Carb_Kinase"/>
</dbReference>
<dbReference type="PANTHER" id="PTHR43095:SF5">
    <property type="entry name" value="XYLULOSE KINASE"/>
    <property type="match status" value="1"/>
</dbReference>
<gene>
    <name evidence="8 10" type="primary">xylB</name>
    <name evidence="13" type="ORF">LY28_01497</name>
</gene>
<evidence type="ECO:0000256" key="9">
    <source>
        <dbReference type="RuleBase" id="RU003733"/>
    </source>
</evidence>
<dbReference type="HAMAP" id="MF_02220">
    <property type="entry name" value="XylB"/>
    <property type="match status" value="1"/>
</dbReference>
<keyword evidence="2 8" id="KW-0859">Xylose metabolism</keyword>
<sequence>MAEYYLGIDIGTSSTKAAIIDCYGKIHGIGQKEYTISMPKADWCEQDTEVWWEAVLECVHNALQVSKINSSEICGIGLSGQMHGIVVLDHVGKVLRPAIIWSDQRSSRQVQKYMEEIGKKRLGELCANPVATGFAGPSLLWLKENEPDIYEKTAVIMQPKDYVRYKMTGLIATESTDACGTLLFDTANGVWSESMCEVLGLDIKKLPRVNKPWENAGLLTEEAALKMGLKKGVTIAYGGADQPMQAIGNGIIQPGTVSVTIGTGGQVFTPIHSPKYDPELRMHTFCHAIENTWNVLGATMAAGLSLKWFRQEILGGISYKELDECAGSVSAGSEGLLFLPYLVGERTPYMDSKARGVFIGLTLRHTKAHMIRAVMEGVTMALWQSFNIFRELELPIDCIIASGGGASSKVWRQIMADVLEYPISITAATEQACVGAAIMGSVANGAFESVESAVKAIVPKPTVMEHPILENMNKYRIMKDIFIQAYNQNKIIMHSLSDVG</sequence>
<comment type="similarity">
    <text evidence="1 8 9">Belongs to the FGGY kinase family.</text>
</comment>
<dbReference type="InterPro" id="IPR018483">
    <property type="entry name" value="Carb_kinase_FGGY_CS"/>
</dbReference>
<dbReference type="Pfam" id="PF00370">
    <property type="entry name" value="FGGY_N"/>
    <property type="match status" value="1"/>
</dbReference>
<evidence type="ECO:0000256" key="8">
    <source>
        <dbReference type="HAMAP-Rule" id="MF_02220"/>
    </source>
</evidence>
<evidence type="ECO:0000256" key="4">
    <source>
        <dbReference type="ARBA" id="ARBA00022741"/>
    </source>
</evidence>
<feature type="site" description="Important for activity" evidence="8">
    <location>
        <position position="9"/>
    </location>
</feature>
<feature type="active site" description="Proton acceptor" evidence="8">
    <location>
        <position position="241"/>
    </location>
</feature>
<evidence type="ECO:0000313" key="13">
    <source>
        <dbReference type="EMBL" id="PYG88166.1"/>
    </source>
</evidence>
<protein>
    <recommendedName>
        <fullName evidence="8 10">Xylulose kinase</fullName>
        <shortName evidence="8 10">Xylulokinase</shortName>
        <ecNumber evidence="8 10">2.7.1.17</ecNumber>
    </recommendedName>
</protein>
<comment type="function">
    <text evidence="8">Catalyzes the phosphorylation of D-xylulose to D-xylulose 5-phosphate.</text>
</comment>
<evidence type="ECO:0000259" key="12">
    <source>
        <dbReference type="Pfam" id="PF02782"/>
    </source>
</evidence>
<evidence type="ECO:0000256" key="7">
    <source>
        <dbReference type="ARBA" id="ARBA00023277"/>
    </source>
</evidence>
<feature type="domain" description="Carbohydrate kinase FGGY N-terminal" evidence="11">
    <location>
        <begin position="4"/>
        <end position="248"/>
    </location>
</feature>
<dbReference type="PANTHER" id="PTHR43095">
    <property type="entry name" value="SUGAR KINASE"/>
    <property type="match status" value="1"/>
</dbReference>
<dbReference type="RefSeq" id="WP_165835519.1">
    <property type="nucleotide sequence ID" value="NZ_QKMR01000007.1"/>
</dbReference>
<dbReference type="Proteomes" id="UP000248132">
    <property type="component" value="Unassembled WGS sequence"/>
</dbReference>
<dbReference type="GO" id="GO:0005524">
    <property type="term" value="F:ATP binding"/>
    <property type="evidence" value="ECO:0007669"/>
    <property type="project" value="UniProtKB-UniRule"/>
</dbReference>
<dbReference type="AlphaFoldDB" id="A0A318XN75"/>
<organism evidence="13 14">
    <name type="scientific">Ruminiclostridium sufflavum DSM 19573</name>
    <dbReference type="NCBI Taxonomy" id="1121337"/>
    <lineage>
        <taxon>Bacteria</taxon>
        <taxon>Bacillati</taxon>
        <taxon>Bacillota</taxon>
        <taxon>Clostridia</taxon>
        <taxon>Eubacteriales</taxon>
        <taxon>Oscillospiraceae</taxon>
        <taxon>Ruminiclostridium</taxon>
    </lineage>
</organism>
<reference evidence="13 14" key="1">
    <citation type="submission" date="2018-06" db="EMBL/GenBank/DDBJ databases">
        <title>Genomic Encyclopedia of Type Strains, Phase I: the one thousand microbial genomes (KMG-I) project.</title>
        <authorList>
            <person name="Kyrpides N."/>
        </authorList>
    </citation>
    <scope>NUCLEOTIDE SEQUENCE [LARGE SCALE GENOMIC DNA]</scope>
    <source>
        <strain evidence="13 14">DSM 19573</strain>
    </source>
</reference>
<keyword evidence="5 8" id="KW-0418">Kinase</keyword>
<dbReference type="SUPFAM" id="SSF53067">
    <property type="entry name" value="Actin-like ATPase domain"/>
    <property type="match status" value="2"/>
</dbReference>
<proteinExistence type="inferred from homology"/>
<evidence type="ECO:0000256" key="1">
    <source>
        <dbReference type="ARBA" id="ARBA00009156"/>
    </source>
</evidence>
<dbReference type="InterPro" id="IPR000577">
    <property type="entry name" value="Carb_kinase_FGGY"/>
</dbReference>
<dbReference type="NCBIfam" id="TIGR01312">
    <property type="entry name" value="XylB"/>
    <property type="match status" value="1"/>
</dbReference>
<evidence type="ECO:0000256" key="3">
    <source>
        <dbReference type="ARBA" id="ARBA00022679"/>
    </source>
</evidence>
<evidence type="ECO:0000256" key="2">
    <source>
        <dbReference type="ARBA" id="ARBA00022629"/>
    </source>
</evidence>
<evidence type="ECO:0000256" key="5">
    <source>
        <dbReference type="ARBA" id="ARBA00022777"/>
    </source>
</evidence>
<evidence type="ECO:0000256" key="10">
    <source>
        <dbReference type="RuleBase" id="RU364073"/>
    </source>
</evidence>
<dbReference type="GO" id="GO:0042732">
    <property type="term" value="P:D-xylose metabolic process"/>
    <property type="evidence" value="ECO:0007669"/>
    <property type="project" value="UniProtKB-KW"/>
</dbReference>
<dbReference type="GO" id="GO:0005998">
    <property type="term" value="P:xylulose catabolic process"/>
    <property type="evidence" value="ECO:0007669"/>
    <property type="project" value="UniProtKB-UniRule"/>
</dbReference>
<dbReference type="CDD" id="cd07808">
    <property type="entry name" value="ASKHA_NBD_FGGY_EcXK-like"/>
    <property type="match status" value="1"/>
</dbReference>
<evidence type="ECO:0000259" key="11">
    <source>
        <dbReference type="Pfam" id="PF00370"/>
    </source>
</evidence>
<dbReference type="EMBL" id="QKMR01000007">
    <property type="protein sequence ID" value="PYG88166.1"/>
    <property type="molecule type" value="Genomic_DNA"/>
</dbReference>
<dbReference type="Pfam" id="PF02782">
    <property type="entry name" value="FGGY_C"/>
    <property type="match status" value="1"/>
</dbReference>
<dbReference type="Gene3D" id="3.30.420.40">
    <property type="match status" value="2"/>
</dbReference>
<keyword evidence="3 8" id="KW-0808">Transferase</keyword>
<dbReference type="InterPro" id="IPR018484">
    <property type="entry name" value="FGGY_N"/>
</dbReference>
<keyword evidence="4 8" id="KW-0547">Nucleotide-binding</keyword>
<dbReference type="InterPro" id="IPR018485">
    <property type="entry name" value="FGGY_C"/>
</dbReference>
<keyword evidence="6 8" id="KW-0067">ATP-binding</keyword>
<comment type="caution">
    <text evidence="13">The sequence shown here is derived from an EMBL/GenBank/DDBJ whole genome shotgun (WGS) entry which is preliminary data.</text>
</comment>
<feature type="domain" description="Carbohydrate kinase FGGY C-terminal" evidence="12">
    <location>
        <begin position="258"/>
        <end position="443"/>
    </location>
</feature>
<dbReference type="EC" id="2.7.1.17" evidence="8 10"/>
<dbReference type="GO" id="GO:0004856">
    <property type="term" value="F:D-xylulokinase activity"/>
    <property type="evidence" value="ECO:0007669"/>
    <property type="project" value="UniProtKB-UniRule"/>
</dbReference>
<name>A0A318XN75_9FIRM</name>
<dbReference type="PIRSF" id="PIRSF000538">
    <property type="entry name" value="GlpK"/>
    <property type="match status" value="1"/>
</dbReference>
<keyword evidence="7 8" id="KW-0119">Carbohydrate metabolism</keyword>
<feature type="binding site" evidence="8">
    <location>
        <begin position="82"/>
        <end position="83"/>
    </location>
    <ligand>
        <name>substrate</name>
    </ligand>
</feature>
<evidence type="ECO:0000313" key="14">
    <source>
        <dbReference type="Proteomes" id="UP000248132"/>
    </source>
</evidence>